<dbReference type="AlphaFoldDB" id="A0AAW6TXQ6"/>
<evidence type="ECO:0000313" key="3">
    <source>
        <dbReference type="Proteomes" id="UP001431776"/>
    </source>
</evidence>
<evidence type="ECO:0000256" key="1">
    <source>
        <dbReference type="SAM" id="SignalP"/>
    </source>
</evidence>
<name>A0AAW6TXQ6_9BACT</name>
<keyword evidence="3" id="KW-1185">Reference proteome</keyword>
<organism evidence="2 3">
    <name type="scientific">Anaerobaca lacustris</name>
    <dbReference type="NCBI Taxonomy" id="3044600"/>
    <lineage>
        <taxon>Bacteria</taxon>
        <taxon>Pseudomonadati</taxon>
        <taxon>Planctomycetota</taxon>
        <taxon>Phycisphaerae</taxon>
        <taxon>Sedimentisphaerales</taxon>
        <taxon>Anaerobacaceae</taxon>
        <taxon>Anaerobaca</taxon>
    </lineage>
</organism>
<evidence type="ECO:0008006" key="4">
    <source>
        <dbReference type="Google" id="ProtNLM"/>
    </source>
</evidence>
<sequence length="170" mass="18881">MATNRMAWVRVTLVLLMALLISCAAESGSSQYIAPPMETIDRQDIAVQIGSEKSSYSKSYMVDAIEVVGKCDAVLNSPKYLIFSAASEANTAYSKLRIRYSEFEDSALDGFLAKTVTKVGRLSDNVKYVDEQNAKHRTERDYDGMKHKLDEIGNLMKEIRALIEGINSAI</sequence>
<dbReference type="PROSITE" id="PS51257">
    <property type="entry name" value="PROKAR_LIPOPROTEIN"/>
    <property type="match status" value="1"/>
</dbReference>
<feature type="chain" id="PRO_5043969769" description="DUF4349 domain-containing protein" evidence="1">
    <location>
        <begin position="25"/>
        <end position="170"/>
    </location>
</feature>
<keyword evidence="1" id="KW-0732">Signal</keyword>
<accession>A0AAW6TXQ6</accession>
<evidence type="ECO:0000313" key="2">
    <source>
        <dbReference type="EMBL" id="MDI6449390.1"/>
    </source>
</evidence>
<comment type="caution">
    <text evidence="2">The sequence shown here is derived from an EMBL/GenBank/DDBJ whole genome shotgun (WGS) entry which is preliminary data.</text>
</comment>
<feature type="signal peptide" evidence="1">
    <location>
        <begin position="1"/>
        <end position="24"/>
    </location>
</feature>
<dbReference type="RefSeq" id="WP_349244798.1">
    <property type="nucleotide sequence ID" value="NZ_JASCXX010000010.1"/>
</dbReference>
<proteinExistence type="predicted"/>
<reference evidence="2" key="1">
    <citation type="submission" date="2023-05" db="EMBL/GenBank/DDBJ databases">
        <title>Anaerotaeda fermentans gen. nov., sp. nov., a novel anaerobic planctomycete of the new family within the order Sedimentisphaerales isolated from Taman Peninsula, Russia.</title>
        <authorList>
            <person name="Khomyakova M.A."/>
            <person name="Merkel A.Y."/>
            <person name="Slobodkin A.I."/>
        </authorList>
    </citation>
    <scope>NUCLEOTIDE SEQUENCE</scope>
    <source>
        <strain evidence="2">M17dextr</strain>
    </source>
</reference>
<dbReference type="EMBL" id="JASCXX010000010">
    <property type="protein sequence ID" value="MDI6449390.1"/>
    <property type="molecule type" value="Genomic_DNA"/>
</dbReference>
<protein>
    <recommendedName>
        <fullName evidence="4">DUF4349 domain-containing protein</fullName>
    </recommendedName>
</protein>
<dbReference type="Proteomes" id="UP001431776">
    <property type="component" value="Unassembled WGS sequence"/>
</dbReference>
<gene>
    <name evidence="2" type="ORF">QJ522_10090</name>
</gene>